<dbReference type="EMBL" id="DVKS01000086">
    <property type="protein sequence ID" value="HIT41502.1"/>
    <property type="molecule type" value="Genomic_DNA"/>
</dbReference>
<keyword evidence="9" id="KW-0057">Aromatic amino acid biosynthesis</keyword>
<evidence type="ECO:0000259" key="11">
    <source>
        <dbReference type="PROSITE" id="PS51176"/>
    </source>
</evidence>
<comment type="similarity">
    <text evidence="2">Belongs to the prephenate/arogenate dehydrogenase family.</text>
</comment>
<keyword evidence="7" id="KW-0560">Oxidoreductase</keyword>
<dbReference type="GO" id="GO:0008977">
    <property type="term" value="F:prephenate dehydrogenase (NAD+) activity"/>
    <property type="evidence" value="ECO:0007669"/>
    <property type="project" value="UniProtKB-EC"/>
</dbReference>
<accession>A0A9D1KGF6</accession>
<dbReference type="Proteomes" id="UP000886860">
    <property type="component" value="Unassembled WGS sequence"/>
</dbReference>
<sequence>MNEKIIGFIGLGLIGGSIARGLKRYDPNIEIMAYMRTRSRLEQAKKDGIVDVILDGIGPELSRCDIIFLCTPVEYNAQYLAAIKPLLKEGAFITDVGSTKTSIHQEVLRLGLEKSFAGGHPMAGSEKTGYENSSDHLLENAFYIITPSGGLDPKSAALRPEDSDDPLCRRLTAVAKAIGAIPMLLDYREHDNVVAATSHLPHIVASSLVNLVRDSDDQNATMKQVAAGGFKDITRIASSSPEMWEQICVTNQKPIAQILERYIQSLTGILDDIRSASHPALHEMFESARDYRNSFTSRAKGPLAPDYSFSVDVVDEAGAISTIAVILAAKGINIKNIGINNNREQGEGALRITFYEKEAMETARARLEQYHYELRP</sequence>
<evidence type="ECO:0000313" key="14">
    <source>
        <dbReference type="Proteomes" id="UP000886860"/>
    </source>
</evidence>
<evidence type="ECO:0000259" key="12">
    <source>
        <dbReference type="PROSITE" id="PS51671"/>
    </source>
</evidence>
<dbReference type="PROSITE" id="PS51671">
    <property type="entry name" value="ACT"/>
    <property type="match status" value="1"/>
</dbReference>
<dbReference type="SUPFAM" id="SSF51735">
    <property type="entry name" value="NAD(P)-binding Rossmann-fold domains"/>
    <property type="match status" value="1"/>
</dbReference>
<dbReference type="InterPro" id="IPR050812">
    <property type="entry name" value="Preph/Arog_dehydrog"/>
</dbReference>
<dbReference type="InterPro" id="IPR045865">
    <property type="entry name" value="ACT-like_dom_sf"/>
</dbReference>
<dbReference type="GO" id="GO:0006571">
    <property type="term" value="P:tyrosine biosynthetic process"/>
    <property type="evidence" value="ECO:0007669"/>
    <property type="project" value="UniProtKB-KW"/>
</dbReference>
<evidence type="ECO:0000256" key="8">
    <source>
        <dbReference type="ARBA" id="ARBA00023027"/>
    </source>
</evidence>
<reference evidence="13" key="2">
    <citation type="journal article" date="2021" name="PeerJ">
        <title>Extensive microbial diversity within the chicken gut microbiome revealed by metagenomics and culture.</title>
        <authorList>
            <person name="Gilroy R."/>
            <person name="Ravi A."/>
            <person name="Getino M."/>
            <person name="Pursley I."/>
            <person name="Horton D.L."/>
            <person name="Alikhan N.F."/>
            <person name="Baker D."/>
            <person name="Gharbi K."/>
            <person name="Hall N."/>
            <person name="Watson M."/>
            <person name="Adriaenssens E.M."/>
            <person name="Foster-Nyarko E."/>
            <person name="Jarju S."/>
            <person name="Secka A."/>
            <person name="Antonio M."/>
            <person name="Oren A."/>
            <person name="Chaudhuri R.R."/>
            <person name="La Ragione R."/>
            <person name="Hildebrand F."/>
            <person name="Pallen M.J."/>
        </authorList>
    </citation>
    <scope>NUCLEOTIDE SEQUENCE</scope>
    <source>
        <strain evidence="13">CHK123-3438</strain>
    </source>
</reference>
<dbReference type="InterPro" id="IPR003099">
    <property type="entry name" value="Prephen_DH"/>
</dbReference>
<dbReference type="Gene3D" id="3.40.50.720">
    <property type="entry name" value="NAD(P)-binding Rossmann-like Domain"/>
    <property type="match status" value="1"/>
</dbReference>
<evidence type="ECO:0000256" key="2">
    <source>
        <dbReference type="ARBA" id="ARBA00007964"/>
    </source>
</evidence>
<reference evidence="13" key="1">
    <citation type="submission" date="2020-10" db="EMBL/GenBank/DDBJ databases">
        <authorList>
            <person name="Gilroy R."/>
        </authorList>
    </citation>
    <scope>NUCLEOTIDE SEQUENCE</scope>
    <source>
        <strain evidence="13">CHK123-3438</strain>
    </source>
</reference>
<dbReference type="PROSITE" id="PS51176">
    <property type="entry name" value="PDH_ADH"/>
    <property type="match status" value="1"/>
</dbReference>
<dbReference type="FunFam" id="3.40.50.720:FF:000208">
    <property type="entry name" value="Prephenate dehydrogenase"/>
    <property type="match status" value="1"/>
</dbReference>
<dbReference type="Pfam" id="PF20463">
    <property type="entry name" value="PDH_C"/>
    <property type="match status" value="1"/>
</dbReference>
<dbReference type="SUPFAM" id="SSF48179">
    <property type="entry name" value="6-phosphogluconate dehydrogenase C-terminal domain-like"/>
    <property type="match status" value="1"/>
</dbReference>
<dbReference type="PANTHER" id="PTHR21363">
    <property type="entry name" value="PREPHENATE DEHYDROGENASE"/>
    <property type="match status" value="1"/>
</dbReference>
<evidence type="ECO:0000256" key="6">
    <source>
        <dbReference type="ARBA" id="ARBA00022605"/>
    </source>
</evidence>
<feature type="domain" description="ACT" evidence="12">
    <location>
        <begin position="308"/>
        <end position="376"/>
    </location>
</feature>
<dbReference type="InterPro" id="IPR002912">
    <property type="entry name" value="ACT_dom"/>
</dbReference>
<name>A0A9D1KGF6_9FIRM</name>
<protein>
    <recommendedName>
        <fullName evidence="4">Prephenate dehydrogenase</fullName>
        <ecNumber evidence="3">1.3.1.12</ecNumber>
    </recommendedName>
</protein>
<evidence type="ECO:0000256" key="3">
    <source>
        <dbReference type="ARBA" id="ARBA00012068"/>
    </source>
</evidence>
<evidence type="ECO:0000256" key="5">
    <source>
        <dbReference type="ARBA" id="ARBA00022498"/>
    </source>
</evidence>
<comment type="caution">
    <text evidence="13">The sequence shown here is derived from an EMBL/GenBank/DDBJ whole genome shotgun (WGS) entry which is preliminary data.</text>
</comment>
<dbReference type="InterPro" id="IPR036291">
    <property type="entry name" value="NAD(P)-bd_dom_sf"/>
</dbReference>
<feature type="domain" description="Prephenate/arogenate dehydrogenase" evidence="11">
    <location>
        <begin position="4"/>
        <end position="303"/>
    </location>
</feature>
<comment type="pathway">
    <text evidence="1">Amino-acid biosynthesis; L-tyrosine biosynthesis; (4-hydroxyphenyl)pyruvate from prephenate (NAD(+) route): step 1/1.</text>
</comment>
<proteinExistence type="inferred from homology"/>
<dbReference type="InterPro" id="IPR046825">
    <property type="entry name" value="PDH_C"/>
</dbReference>
<dbReference type="InterPro" id="IPR046826">
    <property type="entry name" value="PDH_N"/>
</dbReference>
<keyword evidence="6" id="KW-0028">Amino-acid biosynthesis</keyword>
<gene>
    <name evidence="13" type="ORF">IAB60_05245</name>
</gene>
<evidence type="ECO:0000313" key="13">
    <source>
        <dbReference type="EMBL" id="HIT41502.1"/>
    </source>
</evidence>
<evidence type="ECO:0000256" key="4">
    <source>
        <dbReference type="ARBA" id="ARBA00016891"/>
    </source>
</evidence>
<dbReference type="Gene3D" id="1.10.3660.10">
    <property type="entry name" value="6-phosphogluconate dehydrogenase C-terminal like domain"/>
    <property type="match status" value="1"/>
</dbReference>
<keyword evidence="8" id="KW-0520">NAD</keyword>
<dbReference type="GO" id="GO:0070403">
    <property type="term" value="F:NAD+ binding"/>
    <property type="evidence" value="ECO:0007669"/>
    <property type="project" value="InterPro"/>
</dbReference>
<evidence type="ECO:0000256" key="1">
    <source>
        <dbReference type="ARBA" id="ARBA00005067"/>
    </source>
</evidence>
<dbReference type="PANTHER" id="PTHR21363:SF0">
    <property type="entry name" value="PREPHENATE DEHYDROGENASE [NADP(+)]"/>
    <property type="match status" value="1"/>
</dbReference>
<comment type="catalytic activity">
    <reaction evidence="10">
        <text>prephenate + NAD(+) = 3-(4-hydroxyphenyl)pyruvate + CO2 + NADH</text>
        <dbReference type="Rhea" id="RHEA:13869"/>
        <dbReference type="ChEBI" id="CHEBI:16526"/>
        <dbReference type="ChEBI" id="CHEBI:29934"/>
        <dbReference type="ChEBI" id="CHEBI:36242"/>
        <dbReference type="ChEBI" id="CHEBI:57540"/>
        <dbReference type="ChEBI" id="CHEBI:57945"/>
        <dbReference type="EC" id="1.3.1.12"/>
    </reaction>
</comment>
<dbReference type="FunFam" id="1.10.3660.10:FF:000003">
    <property type="entry name" value="Prephenate dehydrogenase"/>
    <property type="match status" value="1"/>
</dbReference>
<dbReference type="EC" id="1.3.1.12" evidence="3"/>
<dbReference type="Pfam" id="PF02153">
    <property type="entry name" value="PDH_N"/>
    <property type="match status" value="1"/>
</dbReference>
<evidence type="ECO:0000256" key="9">
    <source>
        <dbReference type="ARBA" id="ARBA00023141"/>
    </source>
</evidence>
<dbReference type="SUPFAM" id="SSF55021">
    <property type="entry name" value="ACT-like"/>
    <property type="match status" value="1"/>
</dbReference>
<organism evidence="13 14">
    <name type="scientific">Candidatus Caccovicinus merdipullorum</name>
    <dbReference type="NCBI Taxonomy" id="2840724"/>
    <lineage>
        <taxon>Bacteria</taxon>
        <taxon>Bacillati</taxon>
        <taxon>Bacillota</taxon>
        <taxon>Clostridia</taxon>
        <taxon>Eubacteriales</taxon>
        <taxon>Candidatus Caccovicinus</taxon>
    </lineage>
</organism>
<dbReference type="AlphaFoldDB" id="A0A9D1KGF6"/>
<keyword evidence="5" id="KW-0827">Tyrosine biosynthesis</keyword>
<dbReference type="InterPro" id="IPR008927">
    <property type="entry name" value="6-PGluconate_DH-like_C_sf"/>
</dbReference>
<evidence type="ECO:0000256" key="10">
    <source>
        <dbReference type="ARBA" id="ARBA00049260"/>
    </source>
</evidence>
<dbReference type="GO" id="GO:0004665">
    <property type="term" value="F:prephenate dehydrogenase (NADP+) activity"/>
    <property type="evidence" value="ECO:0007669"/>
    <property type="project" value="InterPro"/>
</dbReference>
<evidence type="ECO:0000256" key="7">
    <source>
        <dbReference type="ARBA" id="ARBA00023002"/>
    </source>
</evidence>